<feature type="domain" description="Multidrug resistance protein MdtA-like barrel-sandwich hybrid" evidence="3">
    <location>
        <begin position="69"/>
        <end position="197"/>
    </location>
</feature>
<dbReference type="InterPro" id="IPR058637">
    <property type="entry name" value="YknX-like_C"/>
</dbReference>
<dbReference type="PANTHER" id="PTHR30469:SF15">
    <property type="entry name" value="HLYD FAMILY OF SECRETION PROTEINS"/>
    <property type="match status" value="1"/>
</dbReference>
<proteinExistence type="inferred from homology"/>
<evidence type="ECO:0000256" key="1">
    <source>
        <dbReference type="ARBA" id="ARBA00009477"/>
    </source>
</evidence>
<dbReference type="Gene3D" id="1.10.287.470">
    <property type="entry name" value="Helix hairpin bin"/>
    <property type="match status" value="1"/>
</dbReference>
<dbReference type="Gene3D" id="2.40.50.100">
    <property type="match status" value="1"/>
</dbReference>
<gene>
    <name evidence="5" type="ORF">CLOSTASPAR_03769</name>
</gene>
<dbReference type="GO" id="GO:1990281">
    <property type="term" value="C:efflux pump complex"/>
    <property type="evidence" value="ECO:0007669"/>
    <property type="project" value="TreeGrafter"/>
</dbReference>
<dbReference type="SUPFAM" id="SSF111369">
    <property type="entry name" value="HlyD-like secretion proteins"/>
    <property type="match status" value="1"/>
</dbReference>
<feature type="domain" description="YknX-like C-terminal permuted SH3-like" evidence="4">
    <location>
        <begin position="283"/>
        <end position="349"/>
    </location>
</feature>
<dbReference type="InterPro" id="IPR058625">
    <property type="entry name" value="MdtA-like_BSH"/>
</dbReference>
<organism evidence="5 6">
    <name type="scientific">[Clostridium] asparagiforme DSM 15981</name>
    <dbReference type="NCBI Taxonomy" id="518636"/>
    <lineage>
        <taxon>Bacteria</taxon>
        <taxon>Bacillati</taxon>
        <taxon>Bacillota</taxon>
        <taxon>Clostridia</taxon>
        <taxon>Lachnospirales</taxon>
        <taxon>Lachnospiraceae</taxon>
        <taxon>Enterocloster</taxon>
    </lineage>
</organism>
<evidence type="ECO:0000313" key="6">
    <source>
        <dbReference type="Proteomes" id="UP000004756"/>
    </source>
</evidence>
<keyword evidence="6" id="KW-1185">Reference proteome</keyword>
<keyword evidence="2" id="KW-0175">Coiled coil</keyword>
<comment type="similarity">
    <text evidence="1">Belongs to the membrane fusion protein (MFP) (TC 8.A.1) family.</text>
</comment>
<dbReference type="PANTHER" id="PTHR30469">
    <property type="entry name" value="MULTIDRUG RESISTANCE PROTEIN MDTA"/>
    <property type="match status" value="1"/>
</dbReference>
<dbReference type="InterPro" id="IPR006143">
    <property type="entry name" value="RND_pump_MFP"/>
</dbReference>
<evidence type="ECO:0000259" key="4">
    <source>
        <dbReference type="Pfam" id="PF25989"/>
    </source>
</evidence>
<evidence type="ECO:0000256" key="2">
    <source>
        <dbReference type="SAM" id="Coils"/>
    </source>
</evidence>
<dbReference type="Pfam" id="PF25989">
    <property type="entry name" value="YknX_C"/>
    <property type="match status" value="1"/>
</dbReference>
<evidence type="ECO:0000259" key="3">
    <source>
        <dbReference type="Pfam" id="PF25917"/>
    </source>
</evidence>
<reference evidence="5 6" key="1">
    <citation type="submission" date="2009-02" db="EMBL/GenBank/DDBJ databases">
        <title>Draft genome sequence of Clostridium asparagiforme (DSM 15981).</title>
        <authorList>
            <person name="Sudarsanam P."/>
            <person name="Ley R."/>
            <person name="Guruge J."/>
            <person name="Turnbaugh P.J."/>
            <person name="Mahowald M."/>
            <person name="Liep D."/>
            <person name="Gordon J."/>
        </authorList>
    </citation>
    <scope>NUCLEOTIDE SEQUENCE [LARGE SCALE GENOMIC DNA]</scope>
    <source>
        <strain evidence="5 6">DSM 15981</strain>
    </source>
</reference>
<accession>C0D3C8</accession>
<dbReference type="HOGENOM" id="CLU_018816_1_2_9"/>
<feature type="coiled-coil region" evidence="2">
    <location>
        <begin position="104"/>
        <end position="162"/>
    </location>
</feature>
<name>C0D3C8_9FIRM</name>
<dbReference type="Proteomes" id="UP000004756">
    <property type="component" value="Unassembled WGS sequence"/>
</dbReference>
<dbReference type="AlphaFoldDB" id="C0D3C8"/>
<dbReference type="Pfam" id="PF25917">
    <property type="entry name" value="BSH_RND"/>
    <property type="match status" value="1"/>
</dbReference>
<comment type="caution">
    <text evidence="5">The sequence shown here is derived from an EMBL/GenBank/DDBJ whole genome shotgun (WGS) entry which is preliminary data.</text>
</comment>
<dbReference type="EMBL" id="ACCJ01000297">
    <property type="protein sequence ID" value="EEG54142.1"/>
    <property type="molecule type" value="Genomic_DNA"/>
</dbReference>
<dbReference type="Gene3D" id="2.40.420.20">
    <property type="match status" value="1"/>
</dbReference>
<evidence type="ECO:0000313" key="5">
    <source>
        <dbReference type="EMBL" id="EEG54142.1"/>
    </source>
</evidence>
<dbReference type="Gene3D" id="2.40.30.170">
    <property type="match status" value="1"/>
</dbReference>
<protein>
    <submittedName>
        <fullName evidence="5">Efflux transporter, RND family, MFP subunit</fullName>
    </submittedName>
</protein>
<sequence length="360" mass="38371">MIVMKKKTILIAGAVVLLAAGGILFRVIKGMEKPAEYETRPTVSAEAPQTGDIVLYTDLTGTVEPQSRAAVMPKIGGEVLEVYFQAGDQVQAGQALLKIDSDALTSLKLQMESAKVAADEAAREYGRIEPLYAGGYASQQSMEQARDGAESARLAYEAAKHQYDLQLEYTSVTAPISGTVETRNVEPHDHVSTGTEVCVISAGDQVQVEFGVTEKTRSNLAAGDTVAISKNGTDYSGRVTEIGSMVNPSTGLYDVKAEVDRADGLTSGTRVKLTAVLDQARGVMTVPVDAVNYAAGQPFVYCYEDGVAKKTMILGGIYDSQRMEVKSGLQPDSQVITSWSNELVDGANVLLEEAQQEAGE</sequence>
<dbReference type="GO" id="GO:0015562">
    <property type="term" value="F:efflux transmembrane transporter activity"/>
    <property type="evidence" value="ECO:0007669"/>
    <property type="project" value="TreeGrafter"/>
</dbReference>
<dbReference type="NCBIfam" id="TIGR01730">
    <property type="entry name" value="RND_mfp"/>
    <property type="match status" value="1"/>
</dbReference>